<evidence type="ECO:0000256" key="1">
    <source>
        <dbReference type="SAM" id="MobiDB-lite"/>
    </source>
</evidence>
<dbReference type="OrthoDB" id="10510617at2759"/>
<protein>
    <submittedName>
        <fullName evidence="2">Uncharacterized protein</fullName>
    </submittedName>
</protein>
<evidence type="ECO:0000313" key="2">
    <source>
        <dbReference type="EMBL" id="PMD52749.1"/>
    </source>
</evidence>
<organism evidence="2 3">
    <name type="scientific">Hyaloscypha bicolor E</name>
    <dbReference type="NCBI Taxonomy" id="1095630"/>
    <lineage>
        <taxon>Eukaryota</taxon>
        <taxon>Fungi</taxon>
        <taxon>Dikarya</taxon>
        <taxon>Ascomycota</taxon>
        <taxon>Pezizomycotina</taxon>
        <taxon>Leotiomycetes</taxon>
        <taxon>Helotiales</taxon>
        <taxon>Hyaloscyphaceae</taxon>
        <taxon>Hyaloscypha</taxon>
        <taxon>Hyaloscypha bicolor</taxon>
    </lineage>
</organism>
<feature type="compositionally biased region" description="Low complexity" evidence="1">
    <location>
        <begin position="170"/>
        <end position="180"/>
    </location>
</feature>
<keyword evidence="3" id="KW-1185">Reference proteome</keyword>
<dbReference type="RefSeq" id="XP_024729653.1">
    <property type="nucleotide sequence ID" value="XM_024870918.1"/>
</dbReference>
<dbReference type="Proteomes" id="UP000235371">
    <property type="component" value="Unassembled WGS sequence"/>
</dbReference>
<reference evidence="2 3" key="1">
    <citation type="submission" date="2016-04" db="EMBL/GenBank/DDBJ databases">
        <title>A degradative enzymes factory behind the ericoid mycorrhizal symbiosis.</title>
        <authorList>
            <consortium name="DOE Joint Genome Institute"/>
            <person name="Martino E."/>
            <person name="Morin E."/>
            <person name="Grelet G."/>
            <person name="Kuo A."/>
            <person name="Kohler A."/>
            <person name="Daghino S."/>
            <person name="Barry K."/>
            <person name="Choi C."/>
            <person name="Cichocki N."/>
            <person name="Clum A."/>
            <person name="Copeland A."/>
            <person name="Hainaut M."/>
            <person name="Haridas S."/>
            <person name="Labutti K."/>
            <person name="Lindquist E."/>
            <person name="Lipzen A."/>
            <person name="Khouja H.-R."/>
            <person name="Murat C."/>
            <person name="Ohm R."/>
            <person name="Olson A."/>
            <person name="Spatafora J."/>
            <person name="Veneault-Fourrey C."/>
            <person name="Henrissat B."/>
            <person name="Grigoriev I."/>
            <person name="Martin F."/>
            <person name="Perotto S."/>
        </authorList>
    </citation>
    <scope>NUCLEOTIDE SEQUENCE [LARGE SCALE GENOMIC DNA]</scope>
    <source>
        <strain evidence="2 3">E</strain>
    </source>
</reference>
<name>A0A2J6SPQ8_9HELO</name>
<accession>A0A2J6SPQ8</accession>
<dbReference type="EMBL" id="KZ613895">
    <property type="protein sequence ID" value="PMD52749.1"/>
    <property type="molecule type" value="Genomic_DNA"/>
</dbReference>
<sequence length="275" mass="30710">MISEASATRMDESNFSISVQDKRRTAKLKEVLHIIDPQKSTQHKRKLHDVGDVRDPIRPEKKAKFNENRLKPGNGFTNTNFQFNLTRQLNGKDEGETDEEDDEFSEIRIQPDASDLNNCLRDAIGDGLDDDIKNTVAGAGPVNVNGGQPTAGNDDNVFVKLADLSKISSQLSSSNELQALEDSSEGDPAEDVTSKPGNAEAPTKPEKTAYYIRLHRPHKSLTNEAFAQLELMSELAKPELSLENLQSDMQNKTDLERSKLHKGRILLQRRNSMRD</sequence>
<feature type="region of interest" description="Disordered" evidence="1">
    <location>
        <begin position="170"/>
        <end position="206"/>
    </location>
</feature>
<dbReference type="InParanoid" id="A0A2J6SPQ8"/>
<evidence type="ECO:0000313" key="3">
    <source>
        <dbReference type="Proteomes" id="UP000235371"/>
    </source>
</evidence>
<proteinExistence type="predicted"/>
<dbReference type="AlphaFoldDB" id="A0A2J6SPQ8"/>
<gene>
    <name evidence="2" type="ORF">K444DRAFT_190669</name>
</gene>
<dbReference type="GeneID" id="36579000"/>